<feature type="chain" id="PRO_5032979453" evidence="11">
    <location>
        <begin position="28"/>
        <end position="372"/>
    </location>
</feature>
<dbReference type="Gene3D" id="1.10.287.70">
    <property type="match status" value="1"/>
</dbReference>
<evidence type="ECO:0000259" key="13">
    <source>
        <dbReference type="SMART" id="SM00079"/>
    </source>
</evidence>
<evidence type="ECO:0000256" key="10">
    <source>
        <dbReference type="SAM" id="Phobius"/>
    </source>
</evidence>
<gene>
    <name evidence="14" type="ORF">GGC33_13460</name>
</gene>
<dbReference type="InterPro" id="IPR001638">
    <property type="entry name" value="Solute-binding_3/MltF_N"/>
</dbReference>
<dbReference type="GO" id="GO:0015276">
    <property type="term" value="F:ligand-gated monoatomic ion channel activity"/>
    <property type="evidence" value="ECO:0007669"/>
    <property type="project" value="InterPro"/>
</dbReference>
<dbReference type="PANTHER" id="PTHR18966">
    <property type="entry name" value="IONOTROPIC GLUTAMATE RECEPTOR"/>
    <property type="match status" value="1"/>
</dbReference>
<feature type="domain" description="Ionotropic glutamate receptor C-terminal" evidence="13">
    <location>
        <begin position="44"/>
        <end position="372"/>
    </location>
</feature>
<evidence type="ECO:0000256" key="4">
    <source>
        <dbReference type="ARBA" id="ARBA00022989"/>
    </source>
</evidence>
<keyword evidence="8" id="KW-0325">Glycoprotein</keyword>
<feature type="signal peptide" evidence="11">
    <location>
        <begin position="1"/>
        <end position="27"/>
    </location>
</feature>
<name>A0A844H161_9CHRO</name>
<comment type="subcellular location">
    <subcellularLocation>
        <location evidence="1">Membrane</location>
        <topology evidence="1">Multi-pass membrane protein</topology>
    </subcellularLocation>
</comment>
<dbReference type="Proteomes" id="UP000437131">
    <property type="component" value="Unassembled WGS sequence"/>
</dbReference>
<evidence type="ECO:0000256" key="8">
    <source>
        <dbReference type="ARBA" id="ARBA00023180"/>
    </source>
</evidence>
<feature type="domain" description="Solute-binding protein family 3/N-terminal" evidence="12">
    <location>
        <begin position="44"/>
        <end position="372"/>
    </location>
</feature>
<keyword evidence="5" id="KW-0406">Ion transport</keyword>
<dbReference type="InterPro" id="IPR001320">
    <property type="entry name" value="Iontro_rcpt_C"/>
</dbReference>
<keyword evidence="7" id="KW-0675">Receptor</keyword>
<dbReference type="GO" id="GO:0016020">
    <property type="term" value="C:membrane"/>
    <property type="evidence" value="ECO:0007669"/>
    <property type="project" value="UniProtKB-SubCell"/>
</dbReference>
<evidence type="ECO:0000313" key="14">
    <source>
        <dbReference type="EMBL" id="MTF39926.1"/>
    </source>
</evidence>
<dbReference type="Gene3D" id="3.40.190.10">
    <property type="entry name" value="Periplasmic binding protein-like II"/>
    <property type="match status" value="3"/>
</dbReference>
<dbReference type="Pfam" id="PF00497">
    <property type="entry name" value="SBP_bac_3"/>
    <property type="match status" value="1"/>
</dbReference>
<keyword evidence="6 10" id="KW-0472">Membrane</keyword>
<accession>A0A844H161</accession>
<reference evidence="14 15" key="1">
    <citation type="submission" date="2019-11" db="EMBL/GenBank/DDBJ databases">
        <title>Isolation of a new High Light Tolerant Cyanobacteria.</title>
        <authorList>
            <person name="Dobson Z."/>
            <person name="Vaughn N."/>
            <person name="Vaughn M."/>
            <person name="Fromme P."/>
            <person name="Mazor Y."/>
        </authorList>
    </citation>
    <scope>NUCLEOTIDE SEQUENCE [LARGE SCALE GENOMIC DNA]</scope>
    <source>
        <strain evidence="14 15">0216</strain>
    </source>
</reference>
<dbReference type="SMART" id="SM00079">
    <property type="entry name" value="PBPe"/>
    <property type="match status" value="1"/>
</dbReference>
<dbReference type="SUPFAM" id="SSF53850">
    <property type="entry name" value="Periplasmic binding protein-like II"/>
    <property type="match status" value="1"/>
</dbReference>
<dbReference type="AlphaFoldDB" id="A0A844H161"/>
<evidence type="ECO:0000256" key="7">
    <source>
        <dbReference type="ARBA" id="ARBA00023170"/>
    </source>
</evidence>
<evidence type="ECO:0000259" key="12">
    <source>
        <dbReference type="SMART" id="SM00062"/>
    </source>
</evidence>
<evidence type="ECO:0000256" key="2">
    <source>
        <dbReference type="ARBA" id="ARBA00022448"/>
    </source>
</evidence>
<keyword evidence="3 10" id="KW-0812">Transmembrane</keyword>
<dbReference type="InterPro" id="IPR015683">
    <property type="entry name" value="Ionotropic_Glu_rcpt"/>
</dbReference>
<dbReference type="PRINTS" id="PR00169">
    <property type="entry name" value="KCHANNEL"/>
</dbReference>
<dbReference type="SUPFAM" id="SSF81324">
    <property type="entry name" value="Voltage-gated potassium channels"/>
    <property type="match status" value="1"/>
</dbReference>
<feature type="transmembrane region" description="Helical" evidence="10">
    <location>
        <begin position="220"/>
        <end position="238"/>
    </location>
</feature>
<keyword evidence="11" id="KW-0732">Signal</keyword>
<dbReference type="RefSeq" id="WP_099436407.1">
    <property type="nucleotide sequence ID" value="NZ_WMIA01000019.1"/>
</dbReference>
<feature type="transmembrane region" description="Helical" evidence="10">
    <location>
        <begin position="187"/>
        <end position="208"/>
    </location>
</feature>
<proteinExistence type="predicted"/>
<evidence type="ECO:0000256" key="1">
    <source>
        <dbReference type="ARBA" id="ARBA00004141"/>
    </source>
</evidence>
<keyword evidence="4 10" id="KW-1133">Transmembrane helix</keyword>
<evidence type="ECO:0000256" key="11">
    <source>
        <dbReference type="SAM" id="SignalP"/>
    </source>
</evidence>
<dbReference type="SMART" id="SM00062">
    <property type="entry name" value="PBPb"/>
    <property type="match status" value="1"/>
</dbReference>
<keyword evidence="9" id="KW-0407">Ion channel</keyword>
<keyword evidence="2" id="KW-0813">Transport</keyword>
<dbReference type="EMBL" id="WMIA01000019">
    <property type="protein sequence ID" value="MTF39926.1"/>
    <property type="molecule type" value="Genomic_DNA"/>
</dbReference>
<protein>
    <submittedName>
        <fullName evidence="14">Transporter substrate-binding domain-containing protein</fullName>
    </submittedName>
</protein>
<feature type="transmembrane region" description="Helical" evidence="10">
    <location>
        <begin position="153"/>
        <end position="175"/>
    </location>
</feature>
<evidence type="ECO:0000256" key="5">
    <source>
        <dbReference type="ARBA" id="ARBA00023065"/>
    </source>
</evidence>
<evidence type="ECO:0000256" key="3">
    <source>
        <dbReference type="ARBA" id="ARBA00022692"/>
    </source>
</evidence>
<evidence type="ECO:0000256" key="6">
    <source>
        <dbReference type="ARBA" id="ARBA00023136"/>
    </source>
</evidence>
<evidence type="ECO:0000256" key="9">
    <source>
        <dbReference type="ARBA" id="ARBA00023303"/>
    </source>
</evidence>
<comment type="caution">
    <text evidence="14">The sequence shown here is derived from an EMBL/GenBank/DDBJ whole genome shotgun (WGS) entry which is preliminary data.</text>
</comment>
<dbReference type="Pfam" id="PF00060">
    <property type="entry name" value="Lig_chan"/>
    <property type="match status" value="1"/>
</dbReference>
<sequence>MILKNKFLLINTLILLISSIFPNSCLSQETINNKINQPINSETNLKVITNSFPPLVIIDQEKYTGFSIELWDAIASELNIDYTIKRKNNVQELIDGVIAGEADVAIAGISMTSEREKIIDFSHPIFESGLKILVSGKQASPFVVFLRSFFSPILWNTIGFLVIVTIICAHLMWFLERKKNSEMFPQKYFKGIWESFWWSIVTLVTVGYGDKTPITFGGRLLATLWMFTGILLISYFTASVSSDLTLHRIQANIHSYHDLRDKKVGTLANTTSANFLQMIGAEVITYNSIHKAYSALKNQEIRAIVYDAPVLMYYAKQDTKYNLQVVGHVFEPQDYAIVLQLNSIYRQPINEAILTLKENGTYNEIYQKWFGN</sequence>
<organism evidence="14 15">
    <name type="scientific">Cyanobacterium aponinum 0216</name>
    <dbReference type="NCBI Taxonomy" id="2676140"/>
    <lineage>
        <taxon>Bacteria</taxon>
        <taxon>Bacillati</taxon>
        <taxon>Cyanobacteriota</taxon>
        <taxon>Cyanophyceae</taxon>
        <taxon>Oscillatoriophycideae</taxon>
        <taxon>Chroococcales</taxon>
        <taxon>Geminocystaceae</taxon>
        <taxon>Cyanobacterium</taxon>
    </lineage>
</organism>
<evidence type="ECO:0000313" key="15">
    <source>
        <dbReference type="Proteomes" id="UP000437131"/>
    </source>
</evidence>